<evidence type="ECO:0008006" key="3">
    <source>
        <dbReference type="Google" id="ProtNLM"/>
    </source>
</evidence>
<gene>
    <name evidence="2" type="ORF">ABEG20_05190</name>
</gene>
<name>A0AAU7K9A3_9SPHI</name>
<organism evidence="2">
    <name type="scientific">Pedobacter sp. KACC 23697</name>
    <dbReference type="NCBI Taxonomy" id="3149230"/>
    <lineage>
        <taxon>Bacteria</taxon>
        <taxon>Pseudomonadati</taxon>
        <taxon>Bacteroidota</taxon>
        <taxon>Sphingobacteriia</taxon>
        <taxon>Sphingobacteriales</taxon>
        <taxon>Sphingobacteriaceae</taxon>
        <taxon>Pedobacter</taxon>
    </lineage>
</organism>
<accession>A0AAU7K9A3</accession>
<dbReference type="RefSeq" id="WP_406826329.1">
    <property type="nucleotide sequence ID" value="NZ_CP157485.1"/>
</dbReference>
<dbReference type="AlphaFoldDB" id="A0AAU7K9A3"/>
<feature type="transmembrane region" description="Helical" evidence="1">
    <location>
        <begin position="84"/>
        <end position="112"/>
    </location>
</feature>
<dbReference type="EMBL" id="CP157485">
    <property type="protein sequence ID" value="XBO48995.1"/>
    <property type="molecule type" value="Genomic_DNA"/>
</dbReference>
<feature type="transmembrane region" description="Helical" evidence="1">
    <location>
        <begin position="9"/>
        <end position="31"/>
    </location>
</feature>
<keyword evidence="1" id="KW-1133">Transmembrane helix</keyword>
<evidence type="ECO:0000313" key="2">
    <source>
        <dbReference type="EMBL" id="XBO48995.1"/>
    </source>
</evidence>
<protein>
    <recommendedName>
        <fullName evidence="3">Apolipoprotein N-acyltransferase</fullName>
    </recommendedName>
</protein>
<reference evidence="2" key="1">
    <citation type="submission" date="2024-05" db="EMBL/GenBank/DDBJ databases">
        <authorList>
            <person name="Kim S."/>
            <person name="Heo J."/>
            <person name="Choi H."/>
            <person name="Choi Y."/>
            <person name="Kwon S.-W."/>
            <person name="Kim Y."/>
        </authorList>
    </citation>
    <scope>NUCLEOTIDE SEQUENCE</scope>
    <source>
        <strain evidence="2">KACC 23697</strain>
    </source>
</reference>
<evidence type="ECO:0000256" key="1">
    <source>
        <dbReference type="SAM" id="Phobius"/>
    </source>
</evidence>
<sequence>MKNIKSQKIIIWLVTVAIIFLFSFADALPWWSFAIPVATIGALSNLKKWNINAFGIGFTAGFFVWFVANLYFHLSYNGIILKKMGLLLSVPTVLVLLIAGLIGGLVTGLALYTGRYAFSTANADQKLINE</sequence>
<keyword evidence="1" id="KW-0472">Membrane</keyword>
<proteinExistence type="predicted"/>
<feature type="transmembrane region" description="Helical" evidence="1">
    <location>
        <begin position="51"/>
        <end position="72"/>
    </location>
</feature>
<keyword evidence="1" id="KW-0812">Transmembrane</keyword>